<protein>
    <submittedName>
        <fullName evidence="1">Creatininase domain protein</fullName>
        <ecNumber evidence="1">3.5.2.10</ecNumber>
    </submittedName>
</protein>
<gene>
    <name evidence="1" type="ORF">BZL30_9513</name>
</gene>
<dbReference type="EMBL" id="MVBM01000021">
    <property type="protein sequence ID" value="OOK63268.1"/>
    <property type="molecule type" value="Genomic_DNA"/>
</dbReference>
<dbReference type="AlphaFoldDB" id="A0A1V3W951"/>
<proteinExistence type="predicted"/>
<reference evidence="1 2" key="1">
    <citation type="submission" date="2017-02" db="EMBL/GenBank/DDBJ databases">
        <title>Complete genome sequences of Mycobacterium kansasii strains isolated from rhesus macaques.</title>
        <authorList>
            <person name="Panda A."/>
            <person name="Nagaraj S."/>
            <person name="Zhao X."/>
            <person name="Tettelin H."/>
            <person name="Detolla L.J."/>
        </authorList>
    </citation>
    <scope>NUCLEOTIDE SEQUENCE [LARGE SCALE GENOMIC DNA]</scope>
    <source>
        <strain evidence="1 2">11-3813</strain>
    </source>
</reference>
<sequence length="61" mass="6637">MTPHGVRAALWAATPMRAHRNIGVAAYFAGRCADRPVARRQRRALPELLPSMRRGGIAAVS</sequence>
<feature type="non-terminal residue" evidence="1">
    <location>
        <position position="61"/>
    </location>
</feature>
<evidence type="ECO:0000313" key="1">
    <source>
        <dbReference type="EMBL" id="OOK63268.1"/>
    </source>
</evidence>
<dbReference type="Proteomes" id="UP000189229">
    <property type="component" value="Unassembled WGS sequence"/>
</dbReference>
<evidence type="ECO:0000313" key="2">
    <source>
        <dbReference type="Proteomes" id="UP000189229"/>
    </source>
</evidence>
<dbReference type="GO" id="GO:0047789">
    <property type="term" value="F:creatininase activity"/>
    <property type="evidence" value="ECO:0007669"/>
    <property type="project" value="UniProtKB-EC"/>
</dbReference>
<keyword evidence="1" id="KW-0378">Hydrolase</keyword>
<name>A0A1V3W951_MYCKA</name>
<comment type="caution">
    <text evidence="1">The sequence shown here is derived from an EMBL/GenBank/DDBJ whole genome shotgun (WGS) entry which is preliminary data.</text>
</comment>
<accession>A0A1V3W951</accession>
<organism evidence="1 2">
    <name type="scientific">Mycobacterium kansasii</name>
    <dbReference type="NCBI Taxonomy" id="1768"/>
    <lineage>
        <taxon>Bacteria</taxon>
        <taxon>Bacillati</taxon>
        <taxon>Actinomycetota</taxon>
        <taxon>Actinomycetes</taxon>
        <taxon>Mycobacteriales</taxon>
        <taxon>Mycobacteriaceae</taxon>
        <taxon>Mycobacterium</taxon>
    </lineage>
</organism>
<dbReference type="EC" id="3.5.2.10" evidence="1"/>